<feature type="transmembrane region" description="Helical" evidence="1">
    <location>
        <begin position="172"/>
        <end position="194"/>
    </location>
</feature>
<comment type="caution">
    <text evidence="2">The sequence shown here is derived from an EMBL/GenBank/DDBJ whole genome shotgun (WGS) entry which is preliminary data.</text>
</comment>
<dbReference type="EMBL" id="JARKIE010000410">
    <property type="protein sequence ID" value="KAJ7642924.1"/>
    <property type="molecule type" value="Genomic_DNA"/>
</dbReference>
<sequence>MSSSSLSTVLASVITEAVLELSLYGAFAVIFSAVVYLFWARALISKDRPIFFVFLALVILFLSITAHLINAIYMLYLGFAHFGGGIPAAELYLSLSAPTTLAHISLVEVATFITDSLVIHRLYVVWSYNRRVVIFPLIIVLCQIVSGIHIIYDFSRETLFDFYSLSNPWVTSSLVSSLLISGYSSGMIMYKILMMARSFRRISGSANGKYHLRKVLVIIIESSLLQTAMTVGILVSFQIGLLVQSVLTALSPVVFGISVVLIHARVGLGWAKDNYTEPMPTPIALSVSLATSRSEERDLERGK</sequence>
<feature type="transmembrane region" description="Helical" evidence="1">
    <location>
        <begin position="100"/>
        <end position="120"/>
    </location>
</feature>
<evidence type="ECO:0000256" key="1">
    <source>
        <dbReference type="SAM" id="Phobius"/>
    </source>
</evidence>
<feature type="transmembrane region" description="Helical" evidence="1">
    <location>
        <begin position="51"/>
        <end position="80"/>
    </location>
</feature>
<feature type="transmembrane region" description="Helical" evidence="1">
    <location>
        <begin position="132"/>
        <end position="152"/>
    </location>
</feature>
<organism evidence="2 3">
    <name type="scientific">Mycena rosella</name>
    <name type="common">Pink bonnet</name>
    <name type="synonym">Agaricus rosellus</name>
    <dbReference type="NCBI Taxonomy" id="1033263"/>
    <lineage>
        <taxon>Eukaryota</taxon>
        <taxon>Fungi</taxon>
        <taxon>Dikarya</taxon>
        <taxon>Basidiomycota</taxon>
        <taxon>Agaricomycotina</taxon>
        <taxon>Agaricomycetes</taxon>
        <taxon>Agaricomycetidae</taxon>
        <taxon>Agaricales</taxon>
        <taxon>Marasmiineae</taxon>
        <taxon>Mycenaceae</taxon>
        <taxon>Mycena</taxon>
    </lineage>
</organism>
<protein>
    <submittedName>
        <fullName evidence="2">Uncharacterized protein</fullName>
    </submittedName>
</protein>
<feature type="transmembrane region" description="Helical" evidence="1">
    <location>
        <begin position="215"/>
        <end position="235"/>
    </location>
</feature>
<feature type="transmembrane region" description="Helical" evidence="1">
    <location>
        <begin position="241"/>
        <end position="262"/>
    </location>
</feature>
<keyword evidence="1" id="KW-1133">Transmembrane helix</keyword>
<keyword evidence="3" id="KW-1185">Reference proteome</keyword>
<evidence type="ECO:0000313" key="3">
    <source>
        <dbReference type="Proteomes" id="UP001221757"/>
    </source>
</evidence>
<dbReference type="Proteomes" id="UP001221757">
    <property type="component" value="Unassembled WGS sequence"/>
</dbReference>
<dbReference type="AlphaFoldDB" id="A0AAD7CBQ6"/>
<accession>A0AAD7CBQ6</accession>
<reference evidence="2" key="1">
    <citation type="submission" date="2023-03" db="EMBL/GenBank/DDBJ databases">
        <title>Massive genome expansion in bonnet fungi (Mycena s.s.) driven by repeated elements and novel gene families across ecological guilds.</title>
        <authorList>
            <consortium name="Lawrence Berkeley National Laboratory"/>
            <person name="Harder C.B."/>
            <person name="Miyauchi S."/>
            <person name="Viragh M."/>
            <person name="Kuo A."/>
            <person name="Thoen E."/>
            <person name="Andreopoulos B."/>
            <person name="Lu D."/>
            <person name="Skrede I."/>
            <person name="Drula E."/>
            <person name="Henrissat B."/>
            <person name="Morin E."/>
            <person name="Kohler A."/>
            <person name="Barry K."/>
            <person name="LaButti K."/>
            <person name="Morin E."/>
            <person name="Salamov A."/>
            <person name="Lipzen A."/>
            <person name="Mereny Z."/>
            <person name="Hegedus B."/>
            <person name="Baldrian P."/>
            <person name="Stursova M."/>
            <person name="Weitz H."/>
            <person name="Taylor A."/>
            <person name="Grigoriev I.V."/>
            <person name="Nagy L.G."/>
            <person name="Martin F."/>
            <person name="Kauserud H."/>
        </authorList>
    </citation>
    <scope>NUCLEOTIDE SEQUENCE</scope>
    <source>
        <strain evidence="2">CBHHK067</strain>
    </source>
</reference>
<evidence type="ECO:0000313" key="2">
    <source>
        <dbReference type="EMBL" id="KAJ7642924.1"/>
    </source>
</evidence>
<keyword evidence="1" id="KW-0472">Membrane</keyword>
<name>A0AAD7CBQ6_MYCRO</name>
<proteinExistence type="predicted"/>
<gene>
    <name evidence="2" type="ORF">B0H17DRAFT_1216249</name>
</gene>
<feature type="transmembrane region" description="Helical" evidence="1">
    <location>
        <begin position="21"/>
        <end position="39"/>
    </location>
</feature>
<keyword evidence="1" id="KW-0812">Transmembrane</keyword>